<feature type="domain" description="HTH cro/C1-type" evidence="1">
    <location>
        <begin position="2"/>
        <end position="58"/>
    </location>
</feature>
<dbReference type="SMART" id="SM00530">
    <property type="entry name" value="HTH_XRE"/>
    <property type="match status" value="1"/>
</dbReference>
<dbReference type="AlphaFoldDB" id="A0A2T0N2C2"/>
<dbReference type="RefSeq" id="WP_181307444.1">
    <property type="nucleotide sequence ID" value="NZ_PVNG01000006.1"/>
</dbReference>
<name>A0A2T0N2C2_9ACTN</name>
<protein>
    <recommendedName>
        <fullName evidence="1">HTH cro/C1-type domain-containing protein</fullName>
    </recommendedName>
</protein>
<comment type="caution">
    <text evidence="2">The sequence shown here is derived from an EMBL/GenBank/DDBJ whole genome shotgun (WGS) entry which is preliminary data.</text>
</comment>
<dbReference type="CDD" id="cd00093">
    <property type="entry name" value="HTH_XRE"/>
    <property type="match status" value="1"/>
</dbReference>
<dbReference type="InterPro" id="IPR010982">
    <property type="entry name" value="Lambda_DNA-bd_dom_sf"/>
</dbReference>
<dbReference type="Pfam" id="PF13560">
    <property type="entry name" value="HTH_31"/>
    <property type="match status" value="1"/>
</dbReference>
<keyword evidence="3" id="KW-1185">Reference proteome</keyword>
<sequence>MLRLERERTGMGLRAVAAAIPVDYSQVGKWERGVHRPPADAIKKIDTILNTNGRLANLHAAMTELVELRAYNTKPATVSASSGEMDEIRRQLLSGLVTLGAAGPAAHIFGALDNLRNLVDDRVGSSQLSEWQELAWEYALIVRDRVDVITDLSQDLLALQRLTMAAPPGEARDWERVNARMTFLLAFSLGQAGNERESRRWWASARRSAARADDPEFLGTINAIEAVQALYEKRPIPVVMARVDAAIAAVQGRPCRALAGAYGAKAHALVLLGDQVGALAAMEEQARVFEQLPADVVQDRASLYGWPVERLLHTRSLIYTLAGHAGAAAAQEEALAAYPVGPAPAAQARQTAQVRLHQAITVIQRGAITDGIEHARSALTALPPGRTSYLRHLAGTVLESVPAVERARPPAAEYRAYLQLPPGERE</sequence>
<dbReference type="SUPFAM" id="SSF47413">
    <property type="entry name" value="lambda repressor-like DNA-binding domains"/>
    <property type="match status" value="1"/>
</dbReference>
<reference evidence="2 3" key="1">
    <citation type="submission" date="2018-03" db="EMBL/GenBank/DDBJ databases">
        <title>Genomic Encyclopedia of Type Strains, Phase III (KMG-III): the genomes of soil and plant-associated and newly described type strains.</title>
        <authorList>
            <person name="Whitman W."/>
        </authorList>
    </citation>
    <scope>NUCLEOTIDE SEQUENCE [LARGE SCALE GENOMIC DNA]</scope>
    <source>
        <strain evidence="2 3">CGMCC 4.7104</strain>
    </source>
</reference>
<dbReference type="InterPro" id="IPR001387">
    <property type="entry name" value="Cro/C1-type_HTH"/>
</dbReference>
<evidence type="ECO:0000313" key="2">
    <source>
        <dbReference type="EMBL" id="PRX66086.1"/>
    </source>
</evidence>
<organism evidence="2 3">
    <name type="scientific">Nonomuraea fuscirosea</name>
    <dbReference type="NCBI Taxonomy" id="1291556"/>
    <lineage>
        <taxon>Bacteria</taxon>
        <taxon>Bacillati</taxon>
        <taxon>Actinomycetota</taxon>
        <taxon>Actinomycetes</taxon>
        <taxon>Streptosporangiales</taxon>
        <taxon>Streptosporangiaceae</taxon>
        <taxon>Nonomuraea</taxon>
    </lineage>
</organism>
<dbReference type="Proteomes" id="UP000238312">
    <property type="component" value="Unassembled WGS sequence"/>
</dbReference>
<evidence type="ECO:0000259" key="1">
    <source>
        <dbReference type="PROSITE" id="PS50943"/>
    </source>
</evidence>
<dbReference type="PROSITE" id="PS50943">
    <property type="entry name" value="HTH_CROC1"/>
    <property type="match status" value="1"/>
</dbReference>
<dbReference type="EMBL" id="PVNG01000006">
    <property type="protein sequence ID" value="PRX66086.1"/>
    <property type="molecule type" value="Genomic_DNA"/>
</dbReference>
<dbReference type="GO" id="GO:0003677">
    <property type="term" value="F:DNA binding"/>
    <property type="evidence" value="ECO:0007669"/>
    <property type="project" value="InterPro"/>
</dbReference>
<evidence type="ECO:0000313" key="3">
    <source>
        <dbReference type="Proteomes" id="UP000238312"/>
    </source>
</evidence>
<dbReference type="Gene3D" id="1.10.260.40">
    <property type="entry name" value="lambda repressor-like DNA-binding domains"/>
    <property type="match status" value="1"/>
</dbReference>
<accession>A0A2T0N2C2</accession>
<gene>
    <name evidence="2" type="ORF">B0I32_106222</name>
</gene>
<proteinExistence type="predicted"/>